<dbReference type="Proteomes" id="UP001152797">
    <property type="component" value="Unassembled WGS sequence"/>
</dbReference>
<dbReference type="AlphaFoldDB" id="A0A9P1BDX5"/>
<proteinExistence type="inferred from homology"/>
<reference evidence="6 7" key="2">
    <citation type="submission" date="2024-05" db="EMBL/GenBank/DDBJ databases">
        <authorList>
            <person name="Chen Y."/>
            <person name="Shah S."/>
            <person name="Dougan E. K."/>
            <person name="Thang M."/>
            <person name="Chan C."/>
        </authorList>
    </citation>
    <scope>NUCLEOTIDE SEQUENCE [LARGE SCALE GENOMIC DNA]</scope>
</reference>
<evidence type="ECO:0000256" key="4">
    <source>
        <dbReference type="ARBA" id="ARBA00023007"/>
    </source>
</evidence>
<dbReference type="GO" id="GO:0005524">
    <property type="term" value="F:ATP binding"/>
    <property type="evidence" value="ECO:0007669"/>
    <property type="project" value="InterPro"/>
</dbReference>
<name>A0A9P1BDX5_9DINO</name>
<dbReference type="InterPro" id="IPR038418">
    <property type="entry name" value="6-PTP_synth/QueD_sf"/>
</dbReference>
<dbReference type="GO" id="GO:0003874">
    <property type="term" value="F:6-pyruvoyltetrahydropterin synthase activity"/>
    <property type="evidence" value="ECO:0007669"/>
    <property type="project" value="UniProtKB-EC"/>
</dbReference>
<organism evidence="5">
    <name type="scientific">Cladocopium goreaui</name>
    <dbReference type="NCBI Taxonomy" id="2562237"/>
    <lineage>
        <taxon>Eukaryota</taxon>
        <taxon>Sar</taxon>
        <taxon>Alveolata</taxon>
        <taxon>Dinophyceae</taxon>
        <taxon>Suessiales</taxon>
        <taxon>Symbiodiniaceae</taxon>
        <taxon>Cladocopium</taxon>
    </lineage>
</organism>
<dbReference type="EMBL" id="CAMXCT020000001">
    <property type="protein sequence ID" value="CAL1125039.1"/>
    <property type="molecule type" value="Genomic_DNA"/>
</dbReference>
<dbReference type="SUPFAM" id="SSF55620">
    <property type="entry name" value="Tetrahydrobiopterin biosynthesis enzymes-like"/>
    <property type="match status" value="1"/>
</dbReference>
<evidence type="ECO:0000313" key="7">
    <source>
        <dbReference type="Proteomes" id="UP001152797"/>
    </source>
</evidence>
<dbReference type="EMBL" id="CAMXCT010000001">
    <property type="protein sequence ID" value="CAI3971664.1"/>
    <property type="molecule type" value="Genomic_DNA"/>
</dbReference>
<comment type="caution">
    <text evidence="5">The sequence shown here is derived from an EMBL/GenBank/DDBJ whole genome shotgun (WGS) entry which is preliminary data.</text>
</comment>
<evidence type="ECO:0000313" key="6">
    <source>
        <dbReference type="EMBL" id="CAL4758976.1"/>
    </source>
</evidence>
<evidence type="ECO:0000313" key="5">
    <source>
        <dbReference type="EMBL" id="CAI3971664.1"/>
    </source>
</evidence>
<dbReference type="InterPro" id="IPR002736">
    <property type="entry name" value="CitG"/>
</dbReference>
<dbReference type="Pfam" id="PF01874">
    <property type="entry name" value="CitG"/>
    <property type="match status" value="1"/>
</dbReference>
<dbReference type="PANTHER" id="PTHR42280:SF1">
    <property type="entry name" value="CITG FAMILY PROTEIN"/>
    <property type="match status" value="1"/>
</dbReference>
<dbReference type="Gene3D" id="3.30.479.10">
    <property type="entry name" value="6-pyruvoyl tetrahydropterin synthase/QueD"/>
    <property type="match status" value="1"/>
</dbReference>
<evidence type="ECO:0000256" key="2">
    <source>
        <dbReference type="ARBA" id="ARBA00009164"/>
    </source>
</evidence>
<accession>A0A9P1BDX5</accession>
<dbReference type="Pfam" id="PF01242">
    <property type="entry name" value="PTPS"/>
    <property type="match status" value="1"/>
</dbReference>
<keyword evidence="4" id="KW-0783">Tetrahydrobiopterin biosynthesis</keyword>
<dbReference type="EMBL" id="CAMXCT030000001">
    <property type="protein sequence ID" value="CAL4758976.1"/>
    <property type="molecule type" value="Genomic_DNA"/>
</dbReference>
<gene>
    <name evidence="5" type="ORF">C1SCF055_LOCUS254</name>
</gene>
<dbReference type="PANTHER" id="PTHR42280">
    <property type="entry name" value="CITG FAMILY PROTEIN"/>
    <property type="match status" value="1"/>
</dbReference>
<evidence type="ECO:0000256" key="1">
    <source>
        <dbReference type="ARBA" id="ARBA00005126"/>
    </source>
</evidence>
<dbReference type="InterPro" id="IPR007115">
    <property type="entry name" value="6-PTP_synth/QueD"/>
</dbReference>
<reference evidence="5" key="1">
    <citation type="submission" date="2022-10" db="EMBL/GenBank/DDBJ databases">
        <authorList>
            <person name="Chen Y."/>
            <person name="Dougan E. K."/>
            <person name="Chan C."/>
            <person name="Rhodes N."/>
            <person name="Thang M."/>
        </authorList>
    </citation>
    <scope>NUCLEOTIDE SEQUENCE</scope>
</reference>
<dbReference type="EC" id="4.2.3.12" evidence="3"/>
<sequence length="473" mass="52674">MSKHDPARHDDRKLSTGQMAALACLMEATSVKPGNVHRGADYEDLTYFDFAVSALVVAPAFEEAVEAGVGRTVLKAATATRNAVATNTNLGTLLLLAPMAAVPRDEPLREGVARVLKTLTPADSQLVYEAIRVAQPGGMGEQAEADIAGEAPDDLLHAMRLAADRDLVAAQYVNGFKDVFELVYPAIEEGLGRGWSLEKTIIQTQLKVLAEHPDSLIRRKCGEEVAGKASWLAARVLGSGEPGEAMYERELGDLDFWLRSDHHRRNPGTTADMIAAGLFVALRENVVRAPFVLFGRCRSLLYPRCSDHHSMSEHYFVRISKDYLVFSAGHFITYDGDVCERLHGHNYRVSAEVHGPLDENHYVIDFIALRDTLKAIVDELDHHMLLPTEHEKILVRCEGKEVEVTFEDRRWVFPRCDCILLPVPNTTTELLGRYIGRRLLDDLESRTGIRPKVVRIEVDECEGQLAQCELRDE</sequence>
<dbReference type="OrthoDB" id="14045at2759"/>
<dbReference type="GO" id="GO:0006729">
    <property type="term" value="P:tetrahydrobiopterin biosynthetic process"/>
    <property type="evidence" value="ECO:0007669"/>
    <property type="project" value="UniProtKB-KW"/>
</dbReference>
<evidence type="ECO:0000256" key="3">
    <source>
        <dbReference type="ARBA" id="ARBA00013100"/>
    </source>
</evidence>
<protein>
    <recommendedName>
        <fullName evidence="3">6-pyruvoyltetrahydropterin synthase</fullName>
        <ecNumber evidence="3">4.2.3.12</ecNumber>
    </recommendedName>
</protein>
<comment type="pathway">
    <text evidence="1">Cofactor biosynthesis; tetrahydrobiopterin biosynthesis; tetrahydrobiopterin from 7,8-dihydroneopterin triphosphate: step 1/3.</text>
</comment>
<comment type="similarity">
    <text evidence="2">Belongs to the PTPS family.</text>
</comment>
<keyword evidence="7" id="KW-1185">Reference proteome</keyword>
<dbReference type="GO" id="GO:0046917">
    <property type="term" value="F:triphosphoribosyl-dephospho-CoA synthase activity"/>
    <property type="evidence" value="ECO:0007669"/>
    <property type="project" value="InterPro"/>
</dbReference>
<dbReference type="PROSITE" id="PS51257">
    <property type="entry name" value="PROKAR_LIPOPROTEIN"/>
    <property type="match status" value="1"/>
</dbReference>
<dbReference type="Gene3D" id="1.10.4200.10">
    <property type="entry name" value="Triphosphoribosyl-dephospho-CoA protein"/>
    <property type="match status" value="1"/>
</dbReference>